<feature type="compositionally biased region" description="Polar residues" evidence="1">
    <location>
        <begin position="94"/>
        <end position="112"/>
    </location>
</feature>
<feature type="compositionally biased region" description="Low complexity" evidence="1">
    <location>
        <begin position="7"/>
        <end position="18"/>
    </location>
</feature>
<accession>A0A5N6XJN9</accession>
<dbReference type="EMBL" id="ML741768">
    <property type="protein sequence ID" value="KAE8331750.1"/>
    <property type="molecule type" value="Genomic_DNA"/>
</dbReference>
<dbReference type="AlphaFoldDB" id="A0A5N6XJN9"/>
<evidence type="ECO:0000313" key="3">
    <source>
        <dbReference type="Proteomes" id="UP000325945"/>
    </source>
</evidence>
<sequence length="121" mass="13885">MKPFWYSTTRTNRKSTNTDSMSHPYLCPGARLCNSGSSVGGRDIRRMDVTFYLLAHGGQIDVLYIQSVNEEALMCRLSILKNRRIRKQRPGNGFTEQTPPHRNPSGQQTNTQGKEERKKRK</sequence>
<dbReference type="Proteomes" id="UP000325945">
    <property type="component" value="Unassembled WGS sequence"/>
</dbReference>
<gene>
    <name evidence="2" type="ORF">BDV39DRAFT_150001</name>
</gene>
<feature type="region of interest" description="Disordered" evidence="1">
    <location>
        <begin position="85"/>
        <end position="121"/>
    </location>
</feature>
<name>A0A5N6XJN9_9EURO</name>
<feature type="region of interest" description="Disordered" evidence="1">
    <location>
        <begin position="1"/>
        <end position="20"/>
    </location>
</feature>
<evidence type="ECO:0000256" key="1">
    <source>
        <dbReference type="SAM" id="MobiDB-lite"/>
    </source>
</evidence>
<reference evidence="3" key="1">
    <citation type="submission" date="2019-04" db="EMBL/GenBank/DDBJ databases">
        <title>Friends and foes A comparative genomics studyof 23 Aspergillus species from section Flavi.</title>
        <authorList>
            <consortium name="DOE Joint Genome Institute"/>
            <person name="Kjaerbolling I."/>
            <person name="Vesth T."/>
            <person name="Frisvad J.C."/>
            <person name="Nybo J.L."/>
            <person name="Theobald S."/>
            <person name="Kildgaard S."/>
            <person name="Isbrandt T."/>
            <person name="Kuo A."/>
            <person name="Sato A."/>
            <person name="Lyhne E.K."/>
            <person name="Kogle M.E."/>
            <person name="Wiebenga A."/>
            <person name="Kun R.S."/>
            <person name="Lubbers R.J."/>
            <person name="Makela M.R."/>
            <person name="Barry K."/>
            <person name="Chovatia M."/>
            <person name="Clum A."/>
            <person name="Daum C."/>
            <person name="Haridas S."/>
            <person name="He G."/>
            <person name="LaButti K."/>
            <person name="Lipzen A."/>
            <person name="Mondo S."/>
            <person name="Riley R."/>
            <person name="Salamov A."/>
            <person name="Simmons B.A."/>
            <person name="Magnuson J.K."/>
            <person name="Henrissat B."/>
            <person name="Mortensen U.H."/>
            <person name="Larsen T.O."/>
            <person name="Devries R.P."/>
            <person name="Grigoriev I.V."/>
            <person name="Machida M."/>
            <person name="Baker S.E."/>
            <person name="Andersen M.R."/>
        </authorList>
    </citation>
    <scope>NUCLEOTIDE SEQUENCE [LARGE SCALE GENOMIC DNA]</scope>
    <source>
        <strain evidence="3">CBS 130017</strain>
    </source>
</reference>
<keyword evidence="3" id="KW-1185">Reference proteome</keyword>
<organism evidence="2 3">
    <name type="scientific">Aspergillus sergii</name>
    <dbReference type="NCBI Taxonomy" id="1034303"/>
    <lineage>
        <taxon>Eukaryota</taxon>
        <taxon>Fungi</taxon>
        <taxon>Dikarya</taxon>
        <taxon>Ascomycota</taxon>
        <taxon>Pezizomycotina</taxon>
        <taxon>Eurotiomycetes</taxon>
        <taxon>Eurotiomycetidae</taxon>
        <taxon>Eurotiales</taxon>
        <taxon>Aspergillaceae</taxon>
        <taxon>Aspergillus</taxon>
        <taxon>Aspergillus subgen. Circumdati</taxon>
    </lineage>
</organism>
<evidence type="ECO:0000313" key="2">
    <source>
        <dbReference type="EMBL" id="KAE8331750.1"/>
    </source>
</evidence>
<proteinExistence type="predicted"/>
<protein>
    <submittedName>
        <fullName evidence="2">Uncharacterized protein</fullName>
    </submittedName>
</protein>